<sequence>MLSVLDRAKLVKDGSPCNGNPVGGVPAQEVLIQSGQSLQTNSIAPEPDLNSSQNRFVLGGIRESGDYKVCYCSSVLSCANPYDFGGVAGTVMVSGARTQVYVCRRGSECLIELRGWRLGPNDRLKIVAEGSNCAVDSPTFGFGSNPAWVQGQVTTYLDETNTTSINIFNVGVARVGTQEEGCLPDDVNCGYKLCYCPGIGDCSAGSSYTHAAGALRVTESIRAIEIDTSFAVTSHSLGLLVDSSYGGGLIRCVVNDGPATEWGLYPDSSFFTFGPGSGDVGWGASSGQAASGKNALTIHLTQFVEAGQILRTWCFLSDSPAYVFPPDLEGIQVAVPLSMKTPRADYLPSKGWHNSLHRLLTCTRDDAVFRHVTCISLRIQILDVATSQGLVGRGKNNGKSNGNYFSIYIYRVLWG</sequence>
<evidence type="ECO:0000313" key="2">
    <source>
        <dbReference type="Proteomes" id="UP000649617"/>
    </source>
</evidence>
<keyword evidence="2" id="KW-1185">Reference proteome</keyword>
<gene>
    <name evidence="1" type="primary">agaA33</name>
    <name evidence="1" type="ORF">SPIL2461_LOCUS16031</name>
</gene>
<comment type="caution">
    <text evidence="1">The sequence shown here is derived from an EMBL/GenBank/DDBJ whole genome shotgun (WGS) entry which is preliminary data.</text>
</comment>
<accession>A0A812V4N4</accession>
<reference evidence="1" key="1">
    <citation type="submission" date="2021-02" db="EMBL/GenBank/DDBJ databases">
        <authorList>
            <person name="Dougan E. K."/>
            <person name="Rhodes N."/>
            <person name="Thang M."/>
            <person name="Chan C."/>
        </authorList>
    </citation>
    <scope>NUCLEOTIDE SEQUENCE</scope>
</reference>
<dbReference type="OrthoDB" id="418921at2759"/>
<dbReference type="AlphaFoldDB" id="A0A812V4N4"/>
<dbReference type="Proteomes" id="UP000649617">
    <property type="component" value="Unassembled WGS sequence"/>
</dbReference>
<protein>
    <submittedName>
        <fullName evidence="1">AgaA33 protein</fullName>
    </submittedName>
</protein>
<evidence type="ECO:0000313" key="1">
    <source>
        <dbReference type="EMBL" id="CAE7606132.1"/>
    </source>
</evidence>
<dbReference type="EMBL" id="CAJNIZ010040691">
    <property type="protein sequence ID" value="CAE7606132.1"/>
    <property type="molecule type" value="Genomic_DNA"/>
</dbReference>
<name>A0A812V4N4_SYMPI</name>
<proteinExistence type="predicted"/>
<organism evidence="1 2">
    <name type="scientific">Symbiodinium pilosum</name>
    <name type="common">Dinoflagellate</name>
    <dbReference type="NCBI Taxonomy" id="2952"/>
    <lineage>
        <taxon>Eukaryota</taxon>
        <taxon>Sar</taxon>
        <taxon>Alveolata</taxon>
        <taxon>Dinophyceae</taxon>
        <taxon>Suessiales</taxon>
        <taxon>Symbiodiniaceae</taxon>
        <taxon>Symbiodinium</taxon>
    </lineage>
</organism>